<dbReference type="AlphaFoldDB" id="A0A6J6DZB9"/>
<protein>
    <submittedName>
        <fullName evidence="1">Unannotated protein</fullName>
    </submittedName>
</protein>
<name>A0A6J6DZB9_9ZZZZ</name>
<evidence type="ECO:0000313" key="1">
    <source>
        <dbReference type="EMBL" id="CAB4567353.1"/>
    </source>
</evidence>
<reference evidence="1" key="1">
    <citation type="submission" date="2020-05" db="EMBL/GenBank/DDBJ databases">
        <authorList>
            <person name="Chiriac C."/>
            <person name="Salcher M."/>
            <person name="Ghai R."/>
            <person name="Kavagutti S V."/>
        </authorList>
    </citation>
    <scope>NUCLEOTIDE SEQUENCE</scope>
</reference>
<dbReference type="EMBL" id="CAEZTC010000164">
    <property type="protein sequence ID" value="CAB4567353.1"/>
    <property type="molecule type" value="Genomic_DNA"/>
</dbReference>
<gene>
    <name evidence="1" type="ORF">UFOPK1572_01175</name>
</gene>
<accession>A0A6J6DZB9</accession>
<organism evidence="1">
    <name type="scientific">freshwater metagenome</name>
    <dbReference type="NCBI Taxonomy" id="449393"/>
    <lineage>
        <taxon>unclassified sequences</taxon>
        <taxon>metagenomes</taxon>
        <taxon>ecological metagenomes</taxon>
    </lineage>
</organism>
<proteinExistence type="predicted"/>
<sequence length="174" mass="19196">MFNACSVLGFYILGVILHITAIQHRILRSCDINKGRFHSRKNILYLAQIDVPVNLPHIIGRSTHIVLNKAAPFHDSDLGNTITYLYTHHVATYRATISFTTFAPFNDLCIGINGRALLSASCSGLSASTTAALLLGTITVARFLRRLSFRGRRGRTSITDLRTPGWSRGLMVAL</sequence>